<evidence type="ECO:0000313" key="1">
    <source>
        <dbReference type="EMBL" id="KAG1362677.1"/>
    </source>
</evidence>
<comment type="caution">
    <text evidence="1">The sequence shown here is derived from an EMBL/GenBank/DDBJ whole genome shotgun (WGS) entry which is preliminary data.</text>
</comment>
<proteinExistence type="predicted"/>
<name>A0A8K0IN80_COCNU</name>
<dbReference type="EMBL" id="CM017881">
    <property type="protein sequence ID" value="KAG1362677.1"/>
    <property type="molecule type" value="Genomic_DNA"/>
</dbReference>
<keyword evidence="2" id="KW-1185">Reference proteome</keyword>
<dbReference type="AlphaFoldDB" id="A0A8K0IN80"/>
<sequence length="64" mass="7585">MPRFSCAMNIHKVDASNDHRKPIHQALSQTIYVRYMLMLVLRLDETGGRLTFDWQLIGKYYPMI</sequence>
<evidence type="ECO:0000313" key="2">
    <source>
        <dbReference type="Proteomes" id="UP000797356"/>
    </source>
</evidence>
<accession>A0A8K0IN80</accession>
<protein>
    <submittedName>
        <fullName evidence="1">Uncharacterized protein</fullName>
    </submittedName>
</protein>
<reference evidence="1" key="1">
    <citation type="journal article" date="2017" name="Gigascience">
        <title>The genome draft of coconut (Cocos nucifera).</title>
        <authorList>
            <person name="Xiao Y."/>
            <person name="Xu P."/>
            <person name="Fan H."/>
            <person name="Baudouin L."/>
            <person name="Xia W."/>
            <person name="Bocs S."/>
            <person name="Xu J."/>
            <person name="Li Q."/>
            <person name="Guo A."/>
            <person name="Zhou L."/>
            <person name="Li J."/>
            <person name="Wu Y."/>
            <person name="Ma Z."/>
            <person name="Armero A."/>
            <person name="Issali A.E."/>
            <person name="Liu N."/>
            <person name="Peng M."/>
            <person name="Yang Y."/>
        </authorList>
    </citation>
    <scope>NUCLEOTIDE SEQUENCE</scope>
    <source>
        <tissue evidence="1">Spear leaf of Hainan Tall coconut</tissue>
    </source>
</reference>
<dbReference type="Proteomes" id="UP000797356">
    <property type="component" value="Chromosome 10"/>
</dbReference>
<organism evidence="1 2">
    <name type="scientific">Cocos nucifera</name>
    <name type="common">Coconut palm</name>
    <dbReference type="NCBI Taxonomy" id="13894"/>
    <lineage>
        <taxon>Eukaryota</taxon>
        <taxon>Viridiplantae</taxon>
        <taxon>Streptophyta</taxon>
        <taxon>Embryophyta</taxon>
        <taxon>Tracheophyta</taxon>
        <taxon>Spermatophyta</taxon>
        <taxon>Magnoliopsida</taxon>
        <taxon>Liliopsida</taxon>
        <taxon>Arecaceae</taxon>
        <taxon>Arecoideae</taxon>
        <taxon>Cocoseae</taxon>
        <taxon>Attaleinae</taxon>
        <taxon>Cocos</taxon>
    </lineage>
</organism>
<reference evidence="1" key="2">
    <citation type="submission" date="2019-07" db="EMBL/GenBank/DDBJ databases">
        <authorList>
            <person name="Yang Y."/>
            <person name="Bocs S."/>
            <person name="Baudouin L."/>
        </authorList>
    </citation>
    <scope>NUCLEOTIDE SEQUENCE</scope>
    <source>
        <tissue evidence="1">Spear leaf of Hainan Tall coconut</tissue>
    </source>
</reference>
<gene>
    <name evidence="1" type="ORF">COCNU_10G008960</name>
</gene>